<dbReference type="InterPro" id="IPR043502">
    <property type="entry name" value="DNA/RNA_pol_sf"/>
</dbReference>
<comment type="caution">
    <text evidence="3">The sequence shown here is derived from an EMBL/GenBank/DDBJ whole genome shotgun (WGS) entry which is preliminary data.</text>
</comment>
<dbReference type="FunFam" id="1.10.340.70:FF:000003">
    <property type="entry name" value="Protein CBG25708"/>
    <property type="match status" value="1"/>
</dbReference>
<dbReference type="Gene3D" id="3.30.70.270">
    <property type="match status" value="2"/>
</dbReference>
<dbReference type="InterPro" id="IPR012337">
    <property type="entry name" value="RNaseH-like_sf"/>
</dbReference>
<dbReference type="CDD" id="cd09274">
    <property type="entry name" value="RNase_HI_RT_Ty3"/>
    <property type="match status" value="1"/>
</dbReference>
<evidence type="ECO:0000259" key="2">
    <source>
        <dbReference type="PROSITE" id="PS50994"/>
    </source>
</evidence>
<dbReference type="SUPFAM" id="SSF56672">
    <property type="entry name" value="DNA/RNA polymerases"/>
    <property type="match status" value="1"/>
</dbReference>
<dbReference type="Proteomes" id="UP000019140">
    <property type="component" value="Unassembled WGS sequence"/>
</dbReference>
<dbReference type="AlphaFoldDB" id="W4LX25"/>
<protein>
    <recommendedName>
        <fullName evidence="5">Integrase catalytic domain-containing protein</fullName>
    </recommendedName>
</protein>
<dbReference type="InterPro" id="IPR041588">
    <property type="entry name" value="Integrase_H2C2"/>
</dbReference>
<dbReference type="PANTHER" id="PTHR37984">
    <property type="entry name" value="PROTEIN CBG26694"/>
    <property type="match status" value="1"/>
</dbReference>
<evidence type="ECO:0008006" key="5">
    <source>
        <dbReference type="Google" id="ProtNLM"/>
    </source>
</evidence>
<dbReference type="FunFam" id="3.30.70.270:FF:000026">
    <property type="entry name" value="Transposon Ty3-G Gag-Pol polyprotein"/>
    <property type="match status" value="1"/>
</dbReference>
<sequence length="635" mass="71696">MEELGVIARVNQPTEWCAGMVVVPKANSQVRICVDLTRLNLSVKRERHPLPAVDQTLAQLAEAKVFTKLDANSGFWQIPLAPSSSLLTTFITPFGRYCFHRLPFGISSAFQRRMSEALSGLTGTVCMMDDILVHGRTRVEHDDRLRQVLQRLSDLGMTLNSEKCLFAQSSVKFLGHVIDSQGIRPDPNKVSAIEHFSRPTNVSDVRCFLGIVNQLSKFSSNLADMTQPLRELLVKENAWVWDDAQEKAFGSVKRALAASPVLALFDPNLETVLSADASNHGLGAVLLQRQLTGDLQPVAFISRSMTPTETRYAQIEKEALAFTWACERLADYLVGMEFHIQTDHKPLVPLFSSKHMEELPLRVQRFRMRMMRFQFTISHIPGKDLIIADALSRAPVSTPTRADEALQQETTLYVNSVIDSLSAPEARLQEIKQHQEADEACQQIVQFCQSGWPVKSSLSPEVKPYFPLSAELSVENNLLLRGGRIVIPPPLRKTYLDKIHGSHLGITKCRERARQSVWWPGISKQLKELIQNCHKCLKAQKQRPQPLTPTPLPTLPWQKVASDLFEWKGATYLLVVDYFSRYIEIARLDRTTTADVVTHLKSIFARHGIPEILISDNGPQYSSREFQDFAEEYEF</sequence>
<name>W4LX25_9BACT</name>
<dbReference type="InterPro" id="IPR050951">
    <property type="entry name" value="Retrovirus_Pol_polyprotein"/>
</dbReference>
<dbReference type="Pfam" id="PF00665">
    <property type="entry name" value="rve"/>
    <property type="match status" value="1"/>
</dbReference>
<dbReference type="InterPro" id="IPR001584">
    <property type="entry name" value="Integrase_cat-core"/>
</dbReference>
<feature type="domain" description="Integrase catalytic" evidence="2">
    <location>
        <begin position="552"/>
        <end position="635"/>
    </location>
</feature>
<dbReference type="InterPro" id="IPR043128">
    <property type="entry name" value="Rev_trsase/Diguanyl_cyclase"/>
</dbReference>
<dbReference type="GO" id="GO:0003676">
    <property type="term" value="F:nucleic acid binding"/>
    <property type="evidence" value="ECO:0007669"/>
    <property type="project" value="InterPro"/>
</dbReference>
<evidence type="ECO:0000313" key="3">
    <source>
        <dbReference type="EMBL" id="ETX01927.1"/>
    </source>
</evidence>
<reference evidence="3 4" key="1">
    <citation type="journal article" date="2014" name="Nature">
        <title>An environmental bacterial taxon with a large and distinct metabolic repertoire.</title>
        <authorList>
            <person name="Wilson M.C."/>
            <person name="Mori T."/>
            <person name="Ruckert C."/>
            <person name="Uria A.R."/>
            <person name="Helf M.J."/>
            <person name="Takada K."/>
            <person name="Gernert C."/>
            <person name="Steffens U.A."/>
            <person name="Heycke N."/>
            <person name="Schmitt S."/>
            <person name="Rinke C."/>
            <person name="Helfrich E.J."/>
            <person name="Brachmann A.O."/>
            <person name="Gurgui C."/>
            <person name="Wakimoto T."/>
            <person name="Kracht M."/>
            <person name="Crusemann M."/>
            <person name="Hentschel U."/>
            <person name="Abe I."/>
            <person name="Matsunaga S."/>
            <person name="Kalinowski J."/>
            <person name="Takeyama H."/>
            <person name="Piel J."/>
        </authorList>
    </citation>
    <scope>NUCLEOTIDE SEQUENCE [LARGE SCALE GENOMIC DNA]</scope>
    <source>
        <strain evidence="4">TSY2</strain>
    </source>
</reference>
<dbReference type="CDD" id="cd01647">
    <property type="entry name" value="RT_LTR"/>
    <property type="match status" value="1"/>
</dbReference>
<dbReference type="Gene3D" id="3.30.420.10">
    <property type="entry name" value="Ribonuclease H-like superfamily/Ribonuclease H"/>
    <property type="match status" value="1"/>
</dbReference>
<dbReference type="Pfam" id="PF00078">
    <property type="entry name" value="RVT_1"/>
    <property type="match status" value="1"/>
</dbReference>
<dbReference type="PROSITE" id="PS50878">
    <property type="entry name" value="RT_POL"/>
    <property type="match status" value="1"/>
</dbReference>
<gene>
    <name evidence="3" type="ORF">ETSY2_36450</name>
</gene>
<dbReference type="Pfam" id="PF17919">
    <property type="entry name" value="RT_RNaseH_2"/>
    <property type="match status" value="1"/>
</dbReference>
<dbReference type="PROSITE" id="PS50994">
    <property type="entry name" value="INTEGRASE"/>
    <property type="match status" value="1"/>
</dbReference>
<organism evidence="3 4">
    <name type="scientific">Candidatus Entotheonella gemina</name>
    <dbReference type="NCBI Taxonomy" id="1429439"/>
    <lineage>
        <taxon>Bacteria</taxon>
        <taxon>Pseudomonadati</taxon>
        <taxon>Nitrospinota/Tectimicrobiota group</taxon>
        <taxon>Candidatus Tectimicrobiota</taxon>
        <taxon>Candidatus Entotheonellia</taxon>
        <taxon>Candidatus Entotheonellales</taxon>
        <taxon>Candidatus Entotheonellaceae</taxon>
        <taxon>Candidatus Entotheonella</taxon>
    </lineage>
</organism>
<evidence type="ECO:0000259" key="1">
    <source>
        <dbReference type="PROSITE" id="PS50878"/>
    </source>
</evidence>
<dbReference type="InterPro" id="IPR036397">
    <property type="entry name" value="RNaseH_sf"/>
</dbReference>
<dbReference type="EMBL" id="AZHX01001575">
    <property type="protein sequence ID" value="ETX01927.1"/>
    <property type="molecule type" value="Genomic_DNA"/>
</dbReference>
<dbReference type="SUPFAM" id="SSF53098">
    <property type="entry name" value="Ribonuclease H-like"/>
    <property type="match status" value="1"/>
</dbReference>
<dbReference type="Gene3D" id="3.10.10.10">
    <property type="entry name" value="HIV Type 1 Reverse Transcriptase, subunit A, domain 1"/>
    <property type="match status" value="1"/>
</dbReference>
<evidence type="ECO:0000313" key="4">
    <source>
        <dbReference type="Proteomes" id="UP000019140"/>
    </source>
</evidence>
<accession>W4LX25</accession>
<dbReference type="PANTHER" id="PTHR37984:SF9">
    <property type="entry name" value="INTEGRASE CATALYTIC DOMAIN-CONTAINING PROTEIN"/>
    <property type="match status" value="1"/>
</dbReference>
<dbReference type="HOGENOM" id="CLU_000384_33_2_7"/>
<dbReference type="InterPro" id="IPR041577">
    <property type="entry name" value="RT_RNaseH_2"/>
</dbReference>
<keyword evidence="4" id="KW-1185">Reference proteome</keyword>
<proteinExistence type="predicted"/>
<dbReference type="Pfam" id="PF17921">
    <property type="entry name" value="Integrase_H2C2"/>
    <property type="match status" value="1"/>
</dbReference>
<dbReference type="InterPro" id="IPR000477">
    <property type="entry name" value="RT_dom"/>
</dbReference>
<dbReference type="Gene3D" id="1.10.340.70">
    <property type="match status" value="1"/>
</dbReference>
<dbReference type="GO" id="GO:0015074">
    <property type="term" value="P:DNA integration"/>
    <property type="evidence" value="ECO:0007669"/>
    <property type="project" value="InterPro"/>
</dbReference>
<feature type="domain" description="Reverse transcriptase" evidence="1">
    <location>
        <begin position="4"/>
        <end position="178"/>
    </location>
</feature>